<sequence length="270" mass="32035">MDIKKTVAKILSQEYSVVVLRGINPSKAGFSDYKTSVNIKALMENPFQYFVDIMSKNRRIFLYEEYRLLRTFILAQYRDISIIKNNIFMNMEPIYTPLADSIRRALRLHFSSEEEDDNKASLRAAINLLRIYDGYVEQDNSYWGVYTEDLDIDSRETFFDIYDDYKKIVSKGFCYQHSDNPFHLLTEIDYIRLVQLCETKREIPIIRIADYTEDIEKLKMHLHILELAIGKNLILAEEQETSPHFFHRDDYTNILNEYWGHKSFRGELSS</sequence>
<gene>
    <name evidence="1" type="ORF">ERS852385_01783</name>
</gene>
<dbReference type="RefSeq" id="WP_055162300.1">
    <property type="nucleotide sequence ID" value="NZ_CABIWZ010000015.1"/>
</dbReference>
<evidence type="ECO:0000313" key="2">
    <source>
        <dbReference type="Proteomes" id="UP000095546"/>
    </source>
</evidence>
<dbReference type="Proteomes" id="UP000095546">
    <property type="component" value="Unassembled WGS sequence"/>
</dbReference>
<accession>A0A174B574</accession>
<proteinExistence type="predicted"/>
<evidence type="ECO:0000313" key="1">
    <source>
        <dbReference type="EMBL" id="CUN95553.1"/>
    </source>
</evidence>
<organism evidence="1 2">
    <name type="scientific">Mitsuokella jalaludinii</name>
    <dbReference type="NCBI Taxonomy" id="187979"/>
    <lineage>
        <taxon>Bacteria</taxon>
        <taxon>Bacillati</taxon>
        <taxon>Bacillota</taxon>
        <taxon>Negativicutes</taxon>
        <taxon>Selenomonadales</taxon>
        <taxon>Selenomonadaceae</taxon>
        <taxon>Mitsuokella</taxon>
    </lineage>
</organism>
<reference evidence="1 2" key="1">
    <citation type="submission" date="2015-09" db="EMBL/GenBank/DDBJ databases">
        <authorList>
            <consortium name="Pathogen Informatics"/>
        </authorList>
    </citation>
    <scope>NUCLEOTIDE SEQUENCE [LARGE SCALE GENOMIC DNA]</scope>
    <source>
        <strain evidence="1 2">2789STDY5608828</strain>
    </source>
</reference>
<protein>
    <submittedName>
        <fullName evidence="1">Uncharacterized protein</fullName>
    </submittedName>
</protein>
<dbReference type="AlphaFoldDB" id="A0A174B574"/>
<dbReference type="EMBL" id="CYYU01000015">
    <property type="protein sequence ID" value="CUN95553.1"/>
    <property type="molecule type" value="Genomic_DNA"/>
</dbReference>
<name>A0A174B574_9FIRM</name>
<dbReference type="STRING" id="187979.ERS852385_01783"/>
<keyword evidence="2" id="KW-1185">Reference proteome</keyword>